<evidence type="ECO:0000256" key="2">
    <source>
        <dbReference type="ARBA" id="ARBA00022737"/>
    </source>
</evidence>
<dbReference type="InterPro" id="IPR016177">
    <property type="entry name" value="DNA-bd_dom_sf"/>
</dbReference>
<dbReference type="SMART" id="SM00380">
    <property type="entry name" value="AP2"/>
    <property type="match status" value="2"/>
</dbReference>
<keyword evidence="9" id="KW-1185">Reference proteome</keyword>
<dbReference type="InParanoid" id="A0A7J7DSA6"/>
<dbReference type="PANTHER" id="PTHR32467">
    <property type="entry name" value="AP2-LIKE ETHYLENE-RESPONSIVE TRANSCRIPTION FACTOR"/>
    <property type="match status" value="1"/>
</dbReference>
<evidence type="ECO:0000256" key="6">
    <source>
        <dbReference type="ARBA" id="ARBA00023242"/>
    </source>
</evidence>
<organism evidence="8 9">
    <name type="scientific">Tripterygium wilfordii</name>
    <name type="common">Thunder God vine</name>
    <dbReference type="NCBI Taxonomy" id="458696"/>
    <lineage>
        <taxon>Eukaryota</taxon>
        <taxon>Viridiplantae</taxon>
        <taxon>Streptophyta</taxon>
        <taxon>Embryophyta</taxon>
        <taxon>Tracheophyta</taxon>
        <taxon>Spermatophyta</taxon>
        <taxon>Magnoliopsida</taxon>
        <taxon>eudicotyledons</taxon>
        <taxon>Gunneridae</taxon>
        <taxon>Pentapetalae</taxon>
        <taxon>rosids</taxon>
        <taxon>fabids</taxon>
        <taxon>Celastrales</taxon>
        <taxon>Celastraceae</taxon>
        <taxon>Tripterygium</taxon>
    </lineage>
</organism>
<dbReference type="SUPFAM" id="SSF54171">
    <property type="entry name" value="DNA-binding domain"/>
    <property type="match status" value="2"/>
</dbReference>
<keyword evidence="4" id="KW-0238">DNA-binding</keyword>
<evidence type="ECO:0000313" key="8">
    <source>
        <dbReference type="EMBL" id="KAF5749016.1"/>
    </source>
</evidence>
<proteinExistence type="predicted"/>
<evidence type="ECO:0000313" key="9">
    <source>
        <dbReference type="Proteomes" id="UP000593562"/>
    </source>
</evidence>
<dbReference type="InterPro" id="IPR036955">
    <property type="entry name" value="AP2/ERF_dom_sf"/>
</dbReference>
<dbReference type="AlphaFoldDB" id="A0A7J7DSA6"/>
<dbReference type="Proteomes" id="UP000593562">
    <property type="component" value="Unassembled WGS sequence"/>
</dbReference>
<dbReference type="GO" id="GO:0003700">
    <property type="term" value="F:DNA-binding transcription factor activity"/>
    <property type="evidence" value="ECO:0007669"/>
    <property type="project" value="InterPro"/>
</dbReference>
<sequence length="387" mass="44223">MQMILGKKEENPVRRRMCMAADSESQESLVVKRRRREPSVLSVYDDNQSQPQLDQAVATTVKRSSKYRGVSRHRWTGRFEAHLWDKLSWNVTQKKKGKQGAYDEEEAAARAYDLAALKYWGTTTFTNFPLTDYGKEIEIMQTVRKEEYLASLRRKSSGFSRGVSKYRGVARHHHNGRWEARIGRVFGNKYLYLGTYSTQEEAARAYDIAAIEYRGINAVTNFDLSTYIRWLKPGAAAQIAAHESQTVKEPQIVPLTTNYLQREEPKSSFFNTHPYTADYLNCLQNQEVVQSKAPAVNSCNNKSSSSSTPTALGLLFRSSIFRELVEKNSNVSEGESAGDHTKTHHYIGSDEEEYSGIFDDGMHDRTYVSASRGESIDLHEREFQFLF</sequence>
<reference evidence="8 9" key="1">
    <citation type="journal article" date="2020" name="Nat. Commun.">
        <title>Genome of Tripterygium wilfordii and identification of cytochrome P450 involved in triptolide biosynthesis.</title>
        <authorList>
            <person name="Tu L."/>
            <person name="Su P."/>
            <person name="Zhang Z."/>
            <person name="Gao L."/>
            <person name="Wang J."/>
            <person name="Hu T."/>
            <person name="Zhou J."/>
            <person name="Zhang Y."/>
            <person name="Zhao Y."/>
            <person name="Liu Y."/>
            <person name="Song Y."/>
            <person name="Tong Y."/>
            <person name="Lu Y."/>
            <person name="Yang J."/>
            <person name="Xu C."/>
            <person name="Jia M."/>
            <person name="Peters R.J."/>
            <person name="Huang L."/>
            <person name="Gao W."/>
        </authorList>
    </citation>
    <scope>NUCLEOTIDE SEQUENCE [LARGE SCALE GENOMIC DNA]</scope>
    <source>
        <strain evidence="9">cv. XIE 37</strain>
        <tissue evidence="8">Leaf</tissue>
    </source>
</reference>
<dbReference type="PRINTS" id="PR00367">
    <property type="entry name" value="ETHRSPELEMNT"/>
</dbReference>
<dbReference type="FunFam" id="3.30.730.10:FF:000002">
    <property type="entry name" value="AP2-like ethylene-responsive transcription factor"/>
    <property type="match status" value="1"/>
</dbReference>
<keyword evidence="3" id="KW-0805">Transcription regulation</keyword>
<evidence type="ECO:0000256" key="1">
    <source>
        <dbReference type="ARBA" id="ARBA00004123"/>
    </source>
</evidence>
<feature type="domain" description="AP2/ERF" evidence="7">
    <location>
        <begin position="66"/>
        <end position="129"/>
    </location>
</feature>
<comment type="caution">
    <text evidence="8">The sequence shown here is derived from an EMBL/GenBank/DDBJ whole genome shotgun (WGS) entry which is preliminary data.</text>
</comment>
<dbReference type="GO" id="GO:0003677">
    <property type="term" value="F:DNA binding"/>
    <property type="evidence" value="ECO:0007669"/>
    <property type="project" value="UniProtKB-KW"/>
</dbReference>
<dbReference type="CDD" id="cd00018">
    <property type="entry name" value="AP2"/>
    <property type="match status" value="1"/>
</dbReference>
<name>A0A7J7DSA6_TRIWF</name>
<keyword evidence="5" id="KW-0804">Transcription</keyword>
<dbReference type="PANTHER" id="PTHR32467:SF81">
    <property type="entry name" value="OS06G0145700 PROTEIN"/>
    <property type="match status" value="1"/>
</dbReference>
<gene>
    <name evidence="8" type="ORF">HS088_TW04G00977</name>
</gene>
<keyword evidence="6" id="KW-0539">Nucleus</keyword>
<dbReference type="Pfam" id="PF00847">
    <property type="entry name" value="AP2"/>
    <property type="match status" value="2"/>
</dbReference>
<evidence type="ECO:0000256" key="4">
    <source>
        <dbReference type="ARBA" id="ARBA00023125"/>
    </source>
</evidence>
<dbReference type="PROSITE" id="PS51032">
    <property type="entry name" value="AP2_ERF"/>
    <property type="match status" value="2"/>
</dbReference>
<evidence type="ECO:0000256" key="5">
    <source>
        <dbReference type="ARBA" id="ARBA00023163"/>
    </source>
</evidence>
<comment type="subcellular location">
    <subcellularLocation>
        <location evidence="1">Nucleus</location>
    </subcellularLocation>
</comment>
<dbReference type="EMBL" id="JAAARO010000004">
    <property type="protein sequence ID" value="KAF5749016.1"/>
    <property type="molecule type" value="Genomic_DNA"/>
</dbReference>
<evidence type="ECO:0000256" key="3">
    <source>
        <dbReference type="ARBA" id="ARBA00023015"/>
    </source>
</evidence>
<dbReference type="InterPro" id="IPR001471">
    <property type="entry name" value="AP2/ERF_dom"/>
</dbReference>
<dbReference type="Gene3D" id="3.30.730.10">
    <property type="entry name" value="AP2/ERF domain"/>
    <property type="match status" value="2"/>
</dbReference>
<dbReference type="GO" id="GO:0005634">
    <property type="term" value="C:nucleus"/>
    <property type="evidence" value="ECO:0007669"/>
    <property type="project" value="UniProtKB-SubCell"/>
</dbReference>
<keyword evidence="2" id="KW-0677">Repeat</keyword>
<feature type="domain" description="AP2/ERF" evidence="7">
    <location>
        <begin position="165"/>
        <end position="223"/>
    </location>
</feature>
<evidence type="ECO:0000259" key="7">
    <source>
        <dbReference type="PROSITE" id="PS51032"/>
    </source>
</evidence>
<accession>A0A7J7DSA6</accession>
<protein>
    <recommendedName>
        <fullName evidence="7">AP2/ERF domain-containing protein</fullName>
    </recommendedName>
</protein>